<comment type="catalytic activity">
    <reaction evidence="9">
        <text>L-threonyl-[protein] + ATP = O-phospho-L-threonyl-[protein] + ADP + H(+)</text>
        <dbReference type="Rhea" id="RHEA:46608"/>
        <dbReference type="Rhea" id="RHEA-COMP:11060"/>
        <dbReference type="Rhea" id="RHEA-COMP:11605"/>
        <dbReference type="ChEBI" id="CHEBI:15378"/>
        <dbReference type="ChEBI" id="CHEBI:30013"/>
        <dbReference type="ChEBI" id="CHEBI:30616"/>
        <dbReference type="ChEBI" id="CHEBI:61977"/>
        <dbReference type="ChEBI" id="CHEBI:456216"/>
        <dbReference type="EC" id="2.7.12.1"/>
    </reaction>
</comment>
<feature type="domain" description="Protein kinase" evidence="13">
    <location>
        <begin position="162"/>
        <end position="607"/>
    </location>
</feature>
<dbReference type="GO" id="GO:0005737">
    <property type="term" value="C:cytoplasm"/>
    <property type="evidence" value="ECO:0007669"/>
    <property type="project" value="TreeGrafter"/>
</dbReference>
<evidence type="ECO:0000256" key="7">
    <source>
        <dbReference type="ARBA" id="ARBA00022840"/>
    </source>
</evidence>
<dbReference type="AlphaFoldDB" id="A0A1J4JPF8"/>
<proteinExistence type="inferred from homology"/>
<dbReference type="PANTHER" id="PTHR24058:SF22">
    <property type="entry name" value="DUAL SPECIFICITY TYROSINE-PHOSPHORYLATION-REGULATED KINASE 4"/>
    <property type="match status" value="1"/>
</dbReference>
<dbReference type="GO" id="GO:0005524">
    <property type="term" value="F:ATP binding"/>
    <property type="evidence" value="ECO:0007669"/>
    <property type="project" value="UniProtKB-UniRule"/>
</dbReference>
<dbReference type="PROSITE" id="PS00107">
    <property type="entry name" value="PROTEIN_KINASE_ATP"/>
    <property type="match status" value="1"/>
</dbReference>
<dbReference type="Gene3D" id="3.30.200.20">
    <property type="entry name" value="Phosphorylase Kinase, domain 1"/>
    <property type="match status" value="2"/>
</dbReference>
<evidence type="ECO:0000256" key="8">
    <source>
        <dbReference type="ARBA" id="ARBA00049003"/>
    </source>
</evidence>
<dbReference type="SMART" id="SM00220">
    <property type="entry name" value="S_TKc"/>
    <property type="match status" value="1"/>
</dbReference>
<feature type="binding site" evidence="11">
    <location>
        <position position="191"/>
    </location>
    <ligand>
        <name>ATP</name>
        <dbReference type="ChEBI" id="CHEBI:30616"/>
    </ligand>
</feature>
<evidence type="ECO:0000313" key="15">
    <source>
        <dbReference type="Proteomes" id="UP000179807"/>
    </source>
</evidence>
<dbReference type="SUPFAM" id="SSF56112">
    <property type="entry name" value="Protein kinase-like (PK-like)"/>
    <property type="match status" value="1"/>
</dbReference>
<dbReference type="GeneID" id="94843565"/>
<feature type="region of interest" description="Disordered" evidence="12">
    <location>
        <begin position="1"/>
        <end position="93"/>
    </location>
</feature>
<organism evidence="14 15">
    <name type="scientific">Tritrichomonas foetus</name>
    <dbReference type="NCBI Taxonomy" id="1144522"/>
    <lineage>
        <taxon>Eukaryota</taxon>
        <taxon>Metamonada</taxon>
        <taxon>Parabasalia</taxon>
        <taxon>Tritrichomonadida</taxon>
        <taxon>Tritrichomonadidae</taxon>
        <taxon>Tritrichomonas</taxon>
    </lineage>
</organism>
<accession>A0A1J4JPF8</accession>
<dbReference type="InterPro" id="IPR000719">
    <property type="entry name" value="Prot_kinase_dom"/>
</dbReference>
<feature type="region of interest" description="Disordered" evidence="12">
    <location>
        <begin position="302"/>
        <end position="336"/>
    </location>
</feature>
<dbReference type="InterPro" id="IPR050494">
    <property type="entry name" value="Ser_Thr_dual-spec_kinase"/>
</dbReference>
<evidence type="ECO:0000256" key="1">
    <source>
        <dbReference type="ARBA" id="ARBA00008867"/>
    </source>
</evidence>
<keyword evidence="4" id="KW-0808">Transferase</keyword>
<dbReference type="GO" id="GO:0005856">
    <property type="term" value="C:cytoskeleton"/>
    <property type="evidence" value="ECO:0007669"/>
    <property type="project" value="TreeGrafter"/>
</dbReference>
<evidence type="ECO:0000256" key="10">
    <source>
        <dbReference type="ARBA" id="ARBA00051680"/>
    </source>
</evidence>
<evidence type="ECO:0000256" key="11">
    <source>
        <dbReference type="PROSITE-ProRule" id="PRU10141"/>
    </source>
</evidence>
<dbReference type="EMBL" id="MLAK01000962">
    <property type="protein sequence ID" value="OHT00280.1"/>
    <property type="molecule type" value="Genomic_DNA"/>
</dbReference>
<evidence type="ECO:0000256" key="4">
    <source>
        <dbReference type="ARBA" id="ARBA00022679"/>
    </source>
</evidence>
<comment type="catalytic activity">
    <reaction evidence="8">
        <text>L-seryl-[protein] + ATP = O-phospho-L-seryl-[protein] + ADP + H(+)</text>
        <dbReference type="Rhea" id="RHEA:17989"/>
        <dbReference type="Rhea" id="RHEA-COMP:9863"/>
        <dbReference type="Rhea" id="RHEA-COMP:11604"/>
        <dbReference type="ChEBI" id="CHEBI:15378"/>
        <dbReference type="ChEBI" id="CHEBI:29999"/>
        <dbReference type="ChEBI" id="CHEBI:30616"/>
        <dbReference type="ChEBI" id="CHEBI:83421"/>
        <dbReference type="ChEBI" id="CHEBI:456216"/>
        <dbReference type="EC" id="2.7.12.1"/>
    </reaction>
</comment>
<name>A0A1J4JPF8_9EUKA</name>
<dbReference type="RefSeq" id="XP_068353416.1">
    <property type="nucleotide sequence ID" value="XM_068508861.1"/>
</dbReference>
<dbReference type="VEuPathDB" id="TrichDB:TRFO_33065"/>
<dbReference type="Proteomes" id="UP000179807">
    <property type="component" value="Unassembled WGS sequence"/>
</dbReference>
<reference evidence="14" key="1">
    <citation type="submission" date="2016-10" db="EMBL/GenBank/DDBJ databases">
        <authorList>
            <person name="Benchimol M."/>
            <person name="Almeida L.G."/>
            <person name="Vasconcelos A.T."/>
            <person name="Perreira-Neves A."/>
            <person name="Rosa I.A."/>
            <person name="Tasca T."/>
            <person name="Bogo M.R."/>
            <person name="de Souza W."/>
        </authorList>
    </citation>
    <scope>NUCLEOTIDE SEQUENCE [LARGE SCALE GENOMIC DNA]</scope>
    <source>
        <strain evidence="14">K</strain>
    </source>
</reference>
<dbReference type="GO" id="GO:0004712">
    <property type="term" value="F:protein serine/threonine/tyrosine kinase activity"/>
    <property type="evidence" value="ECO:0007669"/>
    <property type="project" value="UniProtKB-EC"/>
</dbReference>
<keyword evidence="6" id="KW-0418">Kinase</keyword>
<dbReference type="Pfam" id="PF00069">
    <property type="entry name" value="Pkinase"/>
    <property type="match status" value="1"/>
</dbReference>
<dbReference type="PROSITE" id="PS50011">
    <property type="entry name" value="PROTEIN_KINASE_DOM"/>
    <property type="match status" value="1"/>
</dbReference>
<dbReference type="InterPro" id="IPR042521">
    <property type="entry name" value="DYRK"/>
</dbReference>
<evidence type="ECO:0000313" key="14">
    <source>
        <dbReference type="EMBL" id="OHT00280.1"/>
    </source>
</evidence>
<protein>
    <recommendedName>
        <fullName evidence="2">dual-specificity kinase</fullName>
        <ecNumber evidence="2">2.7.12.1</ecNumber>
    </recommendedName>
</protein>
<dbReference type="OrthoDB" id="9332038at2759"/>
<dbReference type="InterPro" id="IPR017441">
    <property type="entry name" value="Protein_kinase_ATP_BS"/>
</dbReference>
<evidence type="ECO:0000256" key="6">
    <source>
        <dbReference type="ARBA" id="ARBA00022777"/>
    </source>
</evidence>
<keyword evidence="15" id="KW-1185">Reference proteome</keyword>
<feature type="compositionally biased region" description="Low complexity" evidence="12">
    <location>
        <begin position="38"/>
        <end position="56"/>
    </location>
</feature>
<comment type="caution">
    <text evidence="14">The sequence shown here is derived from an EMBL/GenBank/DDBJ whole genome shotgun (WGS) entry which is preliminary data.</text>
</comment>
<sequence>MKINMKKKVLPPPKPPMSLVLRPKRVPKSSRNILPSINNKNKVNNNNFINLKNNNKNHLKPSPPKTARPSNSYNRRQSPRKSTEHEYPTIPNAPISPSDALNYYSEKLTSLERIEIMNYSEVYYIRQELSLDSFSENNEQNNKKEDGDFFKFIKNDHIHFRYQQLSELGRGAFGCVIKCYDHKLKCIVAVKIVKDRPKLHKQILIEQQVLRMIKENEEESSLHHVIKVLDVFIIGQGNTTNNVKNSSQNSLINQRVSNNQNNNTNNDRSNSIHACEVQNNFVMKNKEMNHKEMNMSENISLQNSNIGSQDDKNDQNQNHSKNDNQNNIGDFRNLNPINKPDFNKRMSIHDIIINSQAKNHNSSSNQNNWNKSNSRFEILYSETQYFVFVFEMLSHDMYTALQANKFRGLDLSKLQVVTRQIADSLAYIHSLGLVHCDIKPENVLWTGARKTAVKLIDFGCCCFENKTMFTYIQSRFYRAPEVILGLPYGSAIDVWSLGCMIVELYTGIPLFGGEDESEQMMLFISVLGPPPKQLIMNAKRKDKYFKEDGTPKSLVNSKGKFHQPSSTSIAQILHVADAQLVALVEKCLKWDPAERIKSKDILLHPWLRGTGSRRAPRPIRVSKSAR</sequence>
<keyword evidence="5 11" id="KW-0547">Nucleotide-binding</keyword>
<evidence type="ECO:0000256" key="5">
    <source>
        <dbReference type="ARBA" id="ARBA00022741"/>
    </source>
</evidence>
<dbReference type="Gene3D" id="1.10.510.10">
    <property type="entry name" value="Transferase(Phosphotransferase) domain 1"/>
    <property type="match status" value="1"/>
</dbReference>
<dbReference type="EC" id="2.7.12.1" evidence="2"/>
<evidence type="ECO:0000256" key="9">
    <source>
        <dbReference type="ARBA" id="ARBA00049308"/>
    </source>
</evidence>
<keyword evidence="7 11" id="KW-0067">ATP-binding</keyword>
<dbReference type="GO" id="GO:0004674">
    <property type="term" value="F:protein serine/threonine kinase activity"/>
    <property type="evidence" value="ECO:0007669"/>
    <property type="project" value="UniProtKB-KW"/>
</dbReference>
<comment type="similarity">
    <text evidence="1">Belongs to the protein kinase superfamily. CMGC Ser/Thr protein kinase family. MNB/DYRK subfamily.</text>
</comment>
<evidence type="ECO:0000259" key="13">
    <source>
        <dbReference type="PROSITE" id="PS50011"/>
    </source>
</evidence>
<feature type="compositionally biased region" description="Low complexity" evidence="12">
    <location>
        <begin position="315"/>
        <end position="327"/>
    </location>
</feature>
<dbReference type="PANTHER" id="PTHR24058">
    <property type="entry name" value="DUAL SPECIFICITY PROTEIN KINASE"/>
    <property type="match status" value="1"/>
</dbReference>
<dbReference type="InterPro" id="IPR011009">
    <property type="entry name" value="Kinase-like_dom_sf"/>
</dbReference>
<evidence type="ECO:0000256" key="12">
    <source>
        <dbReference type="SAM" id="MobiDB-lite"/>
    </source>
</evidence>
<keyword evidence="3" id="KW-0723">Serine/threonine-protein kinase</keyword>
<dbReference type="Gene3D" id="3.30.10.30">
    <property type="entry name" value="DYRK"/>
    <property type="match status" value="1"/>
</dbReference>
<evidence type="ECO:0000256" key="2">
    <source>
        <dbReference type="ARBA" id="ARBA00013203"/>
    </source>
</evidence>
<comment type="catalytic activity">
    <reaction evidence="10">
        <text>L-tyrosyl-[protein] + ATP = O-phospho-L-tyrosyl-[protein] + ADP + H(+)</text>
        <dbReference type="Rhea" id="RHEA:10596"/>
        <dbReference type="Rhea" id="RHEA-COMP:10136"/>
        <dbReference type="Rhea" id="RHEA-COMP:20101"/>
        <dbReference type="ChEBI" id="CHEBI:15378"/>
        <dbReference type="ChEBI" id="CHEBI:30616"/>
        <dbReference type="ChEBI" id="CHEBI:46858"/>
        <dbReference type="ChEBI" id="CHEBI:61978"/>
        <dbReference type="ChEBI" id="CHEBI:456216"/>
        <dbReference type="EC" id="2.7.12.1"/>
    </reaction>
</comment>
<gene>
    <name evidence="14" type="ORF">TRFO_33065</name>
</gene>
<evidence type="ECO:0000256" key="3">
    <source>
        <dbReference type="ARBA" id="ARBA00022527"/>
    </source>
</evidence>